<keyword evidence="2 10" id="KW-0813">Transport</keyword>
<sequence>MSEGTAAGSGEGASGSGETKGESPGTEEQIRNAVAFLTHAKVRESTEASKRSFLESKGLSKEEIDEAFKRAGVASASAQEASSAPAAPAAAPRKQPAPAPAPQPVRWTQLVLGAGVLAGGAYLARKAFEGYGLPRFLQPDGAGDASAALAKSKREEDVDAMVTELRKETKDLKNSVDDLKHMFLDLEGSVTDYRTGGGTQEEVSELREELRTLTTTINQFASPEKQVAYEETLKDELSAIKSILSDIQTPQARYETPQSAATEEITPQIAGGAEAIGSSSGAAPGPRQGRLDDDDPPRPHSYMEILELLEKNQTPPGIRTDIDDKVKVPNQDPTRSSAEAPPKPWQRSGGGPGLGLGSTSSLGAVSSPSFGAGLDKGKRAVGSFGEASSSSTPKPALGDDDGVDVEFSDSTNGGWRPPPVPMSRLTSPISQVTATTSGVSE</sequence>
<dbReference type="STRING" id="1764295.A0A5B8MEF6"/>
<dbReference type="InterPro" id="IPR040554">
    <property type="entry name" value="KPWE_PEX14_dom"/>
</dbReference>
<evidence type="ECO:0000256" key="6">
    <source>
        <dbReference type="ARBA" id="ARBA00023140"/>
    </source>
</evidence>
<keyword evidence="15" id="KW-1185">Reference proteome</keyword>
<feature type="compositionally biased region" description="Low complexity" evidence="11">
    <location>
        <begin position="74"/>
        <end position="94"/>
    </location>
</feature>
<dbReference type="Pfam" id="PF17733">
    <property type="entry name" value="KPWE_dom"/>
    <property type="match status" value="1"/>
</dbReference>
<feature type="region of interest" description="Disordered" evidence="11">
    <location>
        <begin position="1"/>
        <end position="33"/>
    </location>
</feature>
<evidence type="ECO:0000259" key="12">
    <source>
        <dbReference type="Pfam" id="PF04695"/>
    </source>
</evidence>
<dbReference type="GO" id="GO:1990429">
    <property type="term" value="C:peroxisomal importomer complex"/>
    <property type="evidence" value="ECO:0007669"/>
    <property type="project" value="TreeGrafter"/>
</dbReference>
<evidence type="ECO:0000256" key="11">
    <source>
        <dbReference type="SAM" id="MobiDB-lite"/>
    </source>
</evidence>
<protein>
    <recommendedName>
        <fullName evidence="7 10">Peroxisomal membrane protein PEX14</fullName>
    </recommendedName>
    <alternativeName>
        <fullName evidence="8 10">Peroxin-14</fullName>
    </alternativeName>
</protein>
<dbReference type="EMBL" id="CP031034">
    <property type="protein sequence ID" value="QDZ17720.1"/>
    <property type="molecule type" value="Genomic_DNA"/>
</dbReference>
<evidence type="ECO:0000256" key="8">
    <source>
        <dbReference type="ARBA" id="ARBA00029691"/>
    </source>
</evidence>
<evidence type="ECO:0000313" key="14">
    <source>
        <dbReference type="EMBL" id="QDZ17720.1"/>
    </source>
</evidence>
<evidence type="ECO:0000256" key="10">
    <source>
        <dbReference type="RuleBase" id="RU367032"/>
    </source>
</evidence>
<dbReference type="AlphaFoldDB" id="A0A5B8MEF6"/>
<comment type="similarity">
    <text evidence="1 10">Belongs to the peroxin-14 family.</text>
</comment>
<accession>A0A5B8MEF6</accession>
<feature type="compositionally biased region" description="Low complexity" evidence="11">
    <location>
        <begin position="357"/>
        <end position="369"/>
    </location>
</feature>
<feature type="region of interest" description="Disordered" evidence="11">
    <location>
        <begin position="274"/>
        <end position="441"/>
    </location>
</feature>
<feature type="compositionally biased region" description="Low complexity" evidence="11">
    <location>
        <begin position="274"/>
        <end position="286"/>
    </location>
</feature>
<comment type="function">
    <text evidence="10">Component of the PEX13-PEX14 docking complex, a translocon channel that specifically mediates the import of peroxisomal cargo proteins bound to PEX5 receptor. The PEX13-PEX14 docking complex forms a large import pore which can be opened to a diameter of about 9 nm. Mechanistically, PEX5 receptor along with cargo proteins associates with the PEX14 subunit of the PEX13-PEX14 docking complex in the cytosol, leading to the insertion of the receptor into the organelle membrane with the concomitant translocation of the cargo into the peroxisome matrix.</text>
</comment>
<reference evidence="14 15" key="1">
    <citation type="submission" date="2018-07" db="EMBL/GenBank/DDBJ databases">
        <title>The complete nuclear genome of the prasinophyte Chloropicon primus (CCMP1205).</title>
        <authorList>
            <person name="Pombert J.-F."/>
            <person name="Otis C."/>
            <person name="Turmel M."/>
            <person name="Lemieux C."/>
        </authorList>
    </citation>
    <scope>NUCLEOTIDE SEQUENCE [LARGE SCALE GENOMIC DNA]</scope>
    <source>
        <strain evidence="14 15">CCMP1205</strain>
    </source>
</reference>
<feature type="region of interest" description="Disordered" evidence="11">
    <location>
        <begin position="71"/>
        <end position="102"/>
    </location>
</feature>
<evidence type="ECO:0000256" key="1">
    <source>
        <dbReference type="ARBA" id="ARBA00005443"/>
    </source>
</evidence>
<keyword evidence="5 10" id="KW-0472">Membrane</keyword>
<dbReference type="InterPro" id="IPR006785">
    <property type="entry name" value="Pex14_N"/>
</dbReference>
<dbReference type="PANTHER" id="PTHR23058">
    <property type="entry name" value="PEROXISOMAL MEMBRANE PROTEIN PEX14"/>
    <property type="match status" value="1"/>
</dbReference>
<feature type="domain" description="Peroxisome membrane anchor protein Pex14p N-terminal" evidence="12">
    <location>
        <begin position="27"/>
        <end position="70"/>
    </location>
</feature>
<proteinExistence type="inferred from homology"/>
<evidence type="ECO:0000313" key="15">
    <source>
        <dbReference type="Proteomes" id="UP000316726"/>
    </source>
</evidence>
<dbReference type="OrthoDB" id="441517at2759"/>
<dbReference type="Pfam" id="PF04695">
    <property type="entry name" value="Pex14_N"/>
    <property type="match status" value="1"/>
</dbReference>
<dbReference type="GO" id="GO:0005102">
    <property type="term" value="F:signaling receptor binding"/>
    <property type="evidence" value="ECO:0007669"/>
    <property type="project" value="TreeGrafter"/>
</dbReference>
<gene>
    <name evidence="14" type="ORF">A3770_01p02380</name>
</gene>
<dbReference type="InterPro" id="IPR025655">
    <property type="entry name" value="PEX14"/>
</dbReference>
<evidence type="ECO:0000259" key="13">
    <source>
        <dbReference type="Pfam" id="PF17733"/>
    </source>
</evidence>
<feature type="compositionally biased region" description="Polar residues" evidence="11">
    <location>
        <begin position="424"/>
        <end position="441"/>
    </location>
</feature>
<dbReference type="PANTHER" id="PTHR23058:SF0">
    <property type="entry name" value="PEROXISOMAL MEMBRANE PROTEIN PEX14"/>
    <property type="match status" value="1"/>
</dbReference>
<dbReference type="Gene3D" id="1.10.10.10">
    <property type="entry name" value="Winged helix-like DNA-binding domain superfamily/Winged helix DNA-binding domain"/>
    <property type="match status" value="1"/>
</dbReference>
<comment type="subcellular location">
    <subcellularLocation>
        <location evidence="9 10">Peroxisome membrane</location>
    </subcellularLocation>
</comment>
<dbReference type="GO" id="GO:0016560">
    <property type="term" value="P:protein import into peroxisome matrix, docking"/>
    <property type="evidence" value="ECO:0007669"/>
    <property type="project" value="UniProtKB-UniRule"/>
</dbReference>
<evidence type="ECO:0000256" key="3">
    <source>
        <dbReference type="ARBA" id="ARBA00022927"/>
    </source>
</evidence>
<feature type="domain" description="Peroxisomal membrane protein PEX14-like KPWE" evidence="13">
    <location>
        <begin position="297"/>
        <end position="346"/>
    </location>
</feature>
<evidence type="ECO:0000256" key="9">
    <source>
        <dbReference type="ARBA" id="ARBA00046271"/>
    </source>
</evidence>
<dbReference type="GO" id="GO:0005778">
    <property type="term" value="C:peroxisomal membrane"/>
    <property type="evidence" value="ECO:0007669"/>
    <property type="project" value="UniProtKB-SubCell"/>
</dbReference>
<dbReference type="Proteomes" id="UP000316726">
    <property type="component" value="Chromosome 1"/>
</dbReference>
<evidence type="ECO:0000256" key="7">
    <source>
        <dbReference type="ARBA" id="ARBA00029502"/>
    </source>
</evidence>
<evidence type="ECO:0000256" key="5">
    <source>
        <dbReference type="ARBA" id="ARBA00023136"/>
    </source>
</evidence>
<keyword evidence="3 10" id="KW-0653">Protein transport</keyword>
<keyword evidence="6 10" id="KW-0576">Peroxisome</keyword>
<name>A0A5B8MEF6_9CHLO</name>
<evidence type="ECO:0000256" key="4">
    <source>
        <dbReference type="ARBA" id="ARBA00023010"/>
    </source>
</evidence>
<dbReference type="InterPro" id="IPR036388">
    <property type="entry name" value="WH-like_DNA-bd_sf"/>
</dbReference>
<organism evidence="14 15">
    <name type="scientific">Chloropicon primus</name>
    <dbReference type="NCBI Taxonomy" id="1764295"/>
    <lineage>
        <taxon>Eukaryota</taxon>
        <taxon>Viridiplantae</taxon>
        <taxon>Chlorophyta</taxon>
        <taxon>Chloropicophyceae</taxon>
        <taxon>Chloropicales</taxon>
        <taxon>Chloropicaceae</taxon>
        <taxon>Chloropicon</taxon>
    </lineage>
</organism>
<keyword evidence="4" id="KW-0811">Translocation</keyword>
<evidence type="ECO:0000256" key="2">
    <source>
        <dbReference type="ARBA" id="ARBA00022448"/>
    </source>
</evidence>
<feature type="compositionally biased region" description="Acidic residues" evidence="11">
    <location>
        <begin position="398"/>
        <end position="407"/>
    </location>
</feature>